<proteinExistence type="predicted"/>
<comment type="caution">
    <text evidence="3">The sequence shown here is derived from an EMBL/GenBank/DDBJ whole genome shotgun (WGS) entry which is preliminary data.</text>
</comment>
<protein>
    <submittedName>
        <fullName evidence="3">Uncharacterized protein</fullName>
    </submittedName>
</protein>
<feature type="coiled-coil region" evidence="1">
    <location>
        <begin position="68"/>
        <end position="95"/>
    </location>
</feature>
<organism evidence="3 4">
    <name type="scientific">Cladophialophora chaetospira</name>
    <dbReference type="NCBI Taxonomy" id="386627"/>
    <lineage>
        <taxon>Eukaryota</taxon>
        <taxon>Fungi</taxon>
        <taxon>Dikarya</taxon>
        <taxon>Ascomycota</taxon>
        <taxon>Pezizomycotina</taxon>
        <taxon>Eurotiomycetes</taxon>
        <taxon>Chaetothyriomycetidae</taxon>
        <taxon>Chaetothyriales</taxon>
        <taxon>Herpotrichiellaceae</taxon>
        <taxon>Cladophialophora</taxon>
    </lineage>
</organism>
<evidence type="ECO:0000256" key="2">
    <source>
        <dbReference type="SAM" id="MobiDB-lite"/>
    </source>
</evidence>
<feature type="region of interest" description="Disordered" evidence="2">
    <location>
        <begin position="1"/>
        <end position="28"/>
    </location>
</feature>
<keyword evidence="1" id="KW-0175">Coiled coil</keyword>
<dbReference type="EMBL" id="JAPDRK010000008">
    <property type="protein sequence ID" value="KAJ9609521.1"/>
    <property type="molecule type" value="Genomic_DNA"/>
</dbReference>
<gene>
    <name evidence="3" type="ORF">H2200_005848</name>
</gene>
<reference evidence="3" key="1">
    <citation type="submission" date="2022-10" db="EMBL/GenBank/DDBJ databases">
        <title>Culturing micro-colonial fungi from biological soil crusts in the Mojave desert and describing Neophaeococcomyces mojavensis, and introducing the new genera and species Taxawa tesnikishii.</title>
        <authorList>
            <person name="Kurbessoian T."/>
            <person name="Stajich J.E."/>
        </authorList>
    </citation>
    <scope>NUCLEOTIDE SEQUENCE</scope>
    <source>
        <strain evidence="3">TK_41</strain>
    </source>
</reference>
<evidence type="ECO:0000313" key="3">
    <source>
        <dbReference type="EMBL" id="KAJ9609521.1"/>
    </source>
</evidence>
<sequence>MAEVHNPSQTNDVRNNQTPPQVLSTPNQPVLVLRPPNTEPIILTPQLKAQIRKQAKTRLSPLGQEFRIINSIKNLNKLREDAAELQEVANAMNLVVWYPAGMPVDLLSKVYWIQFHAVQKGIKDHTEETKFVSNLFNAAEVKGLESRAAAELWTRQFYATASSLEKSAWRKLEKLTAAFFRAHNGLNEVHSILDDAIVAYDKVKAFVAAGDDELGGRRGGEVETEAAWRHRHENNAELELVFW</sequence>
<evidence type="ECO:0000256" key="1">
    <source>
        <dbReference type="SAM" id="Coils"/>
    </source>
</evidence>
<evidence type="ECO:0000313" key="4">
    <source>
        <dbReference type="Proteomes" id="UP001172673"/>
    </source>
</evidence>
<keyword evidence="4" id="KW-1185">Reference proteome</keyword>
<accession>A0AA38X9Y8</accession>
<dbReference type="AlphaFoldDB" id="A0AA38X9Y8"/>
<name>A0AA38X9Y8_9EURO</name>
<dbReference type="Proteomes" id="UP001172673">
    <property type="component" value="Unassembled WGS sequence"/>
</dbReference>